<keyword evidence="1" id="KW-1015">Disulfide bond</keyword>
<dbReference type="InterPro" id="IPR002172">
    <property type="entry name" value="LDrepeatLR_classA_rpt"/>
</dbReference>
<sequence length="174" mass="20185">MSQKYKANCFSRKKLQFFLKPIIILSVIFIIYQLIMFIQLTKDIGKDLPSNLILGTHELQREFYTAKEGQFTCITSGEKIYFELVNDNYCDCLDGSDEPATNACPNGQFFCTEQNDHYYPKVIPSSKVNDGICDCCDGSDEWLRKVLPFRLSDDVQHKLNRYQTPCSYICNKRK</sequence>
<proteinExistence type="predicted"/>
<dbReference type="InterPro" id="IPR039794">
    <property type="entry name" value="Gtb1-like"/>
</dbReference>
<dbReference type="PANTHER" id="PTHR12630:SF1">
    <property type="entry name" value="GLUCOSIDASE 2 SUBUNIT BETA"/>
    <property type="match status" value="1"/>
</dbReference>
<dbReference type="AlphaFoldDB" id="A0AAN7ZPW8"/>
<dbReference type="SUPFAM" id="SSF57424">
    <property type="entry name" value="LDL receptor-like module"/>
    <property type="match status" value="2"/>
</dbReference>
<evidence type="ECO:0000313" key="4">
    <source>
        <dbReference type="EMBL" id="KAK5650662.1"/>
    </source>
</evidence>
<keyword evidence="2" id="KW-0472">Membrane</keyword>
<name>A0AAN7ZPW8_9COLE</name>
<gene>
    <name evidence="4" type="ORF">RI129_001691</name>
</gene>
<comment type="caution">
    <text evidence="4">The sequence shown here is derived from an EMBL/GenBank/DDBJ whole genome shotgun (WGS) entry which is preliminary data.</text>
</comment>
<evidence type="ECO:0000256" key="1">
    <source>
        <dbReference type="ARBA" id="ARBA00023157"/>
    </source>
</evidence>
<dbReference type="InterPro" id="IPR028146">
    <property type="entry name" value="PRKCSH_N"/>
</dbReference>
<keyword evidence="2" id="KW-1133">Transmembrane helix</keyword>
<dbReference type="CDD" id="cd00112">
    <property type="entry name" value="LDLa"/>
    <property type="match status" value="1"/>
</dbReference>
<keyword evidence="2" id="KW-0812">Transmembrane</keyword>
<accession>A0AAN7ZPW8</accession>
<feature type="domain" description="Glucosidase II beta subunit N-terminal" evidence="3">
    <location>
        <begin position="54"/>
        <end position="143"/>
    </location>
</feature>
<keyword evidence="5" id="KW-1185">Reference proteome</keyword>
<protein>
    <recommendedName>
        <fullName evidence="3">Glucosidase II beta subunit N-terminal domain-containing protein</fullName>
    </recommendedName>
</protein>
<reference evidence="4 5" key="1">
    <citation type="journal article" date="2024" name="Insects">
        <title>An Improved Chromosome-Level Genome Assembly of the Firefly Pyrocoelia pectoralis.</title>
        <authorList>
            <person name="Fu X."/>
            <person name="Meyer-Rochow V.B."/>
            <person name="Ballantyne L."/>
            <person name="Zhu X."/>
        </authorList>
    </citation>
    <scope>NUCLEOTIDE SEQUENCE [LARGE SCALE GENOMIC DNA]</scope>
    <source>
        <strain evidence="4">XCY_ONT2</strain>
    </source>
</reference>
<dbReference type="GO" id="GO:0006491">
    <property type="term" value="P:N-glycan processing"/>
    <property type="evidence" value="ECO:0007669"/>
    <property type="project" value="TreeGrafter"/>
</dbReference>
<dbReference type="GO" id="GO:0017177">
    <property type="term" value="C:glucosidase II complex"/>
    <property type="evidence" value="ECO:0007669"/>
    <property type="project" value="TreeGrafter"/>
</dbReference>
<dbReference type="EMBL" id="JAVRBK010000001">
    <property type="protein sequence ID" value="KAK5650662.1"/>
    <property type="molecule type" value="Genomic_DNA"/>
</dbReference>
<evidence type="ECO:0000313" key="5">
    <source>
        <dbReference type="Proteomes" id="UP001329430"/>
    </source>
</evidence>
<evidence type="ECO:0000256" key="2">
    <source>
        <dbReference type="SAM" id="Phobius"/>
    </source>
</evidence>
<dbReference type="Gene3D" id="4.10.400.10">
    <property type="entry name" value="Low-density Lipoprotein Receptor"/>
    <property type="match status" value="2"/>
</dbReference>
<evidence type="ECO:0000259" key="3">
    <source>
        <dbReference type="Pfam" id="PF12999"/>
    </source>
</evidence>
<organism evidence="4 5">
    <name type="scientific">Pyrocoelia pectoralis</name>
    <dbReference type="NCBI Taxonomy" id="417401"/>
    <lineage>
        <taxon>Eukaryota</taxon>
        <taxon>Metazoa</taxon>
        <taxon>Ecdysozoa</taxon>
        <taxon>Arthropoda</taxon>
        <taxon>Hexapoda</taxon>
        <taxon>Insecta</taxon>
        <taxon>Pterygota</taxon>
        <taxon>Neoptera</taxon>
        <taxon>Endopterygota</taxon>
        <taxon>Coleoptera</taxon>
        <taxon>Polyphaga</taxon>
        <taxon>Elateriformia</taxon>
        <taxon>Elateroidea</taxon>
        <taxon>Lampyridae</taxon>
        <taxon>Lampyrinae</taxon>
        <taxon>Pyrocoelia</taxon>
    </lineage>
</organism>
<dbReference type="Proteomes" id="UP001329430">
    <property type="component" value="Chromosome 1"/>
</dbReference>
<dbReference type="PANTHER" id="PTHR12630">
    <property type="entry name" value="N-LINKED OLIGOSACCHARIDE PROCESSING"/>
    <property type="match status" value="1"/>
</dbReference>
<feature type="transmembrane region" description="Helical" evidence="2">
    <location>
        <begin position="21"/>
        <end position="40"/>
    </location>
</feature>
<dbReference type="InterPro" id="IPR036055">
    <property type="entry name" value="LDL_receptor-like_sf"/>
</dbReference>
<dbReference type="Pfam" id="PF12999">
    <property type="entry name" value="PRKCSH-like"/>
    <property type="match status" value="1"/>
</dbReference>